<feature type="compositionally biased region" description="Polar residues" evidence="1">
    <location>
        <begin position="147"/>
        <end position="177"/>
    </location>
</feature>
<accession>A0A319BVR1</accession>
<dbReference type="GeneID" id="37133902"/>
<feature type="compositionally biased region" description="Polar residues" evidence="1">
    <location>
        <begin position="188"/>
        <end position="225"/>
    </location>
</feature>
<proteinExistence type="predicted"/>
<dbReference type="EMBL" id="KZ821797">
    <property type="protein sequence ID" value="PYH75440.1"/>
    <property type="molecule type" value="Genomic_DNA"/>
</dbReference>
<organism evidence="2 3">
    <name type="scientific">Aspergillus uvarum CBS 121591</name>
    <dbReference type="NCBI Taxonomy" id="1448315"/>
    <lineage>
        <taxon>Eukaryota</taxon>
        <taxon>Fungi</taxon>
        <taxon>Dikarya</taxon>
        <taxon>Ascomycota</taxon>
        <taxon>Pezizomycotina</taxon>
        <taxon>Eurotiomycetes</taxon>
        <taxon>Eurotiomycetidae</taxon>
        <taxon>Eurotiales</taxon>
        <taxon>Aspergillaceae</taxon>
        <taxon>Aspergillus</taxon>
        <taxon>Aspergillus subgen. Circumdati</taxon>
    </lineage>
</organism>
<protein>
    <submittedName>
        <fullName evidence="2">Uncharacterized protein</fullName>
    </submittedName>
</protein>
<evidence type="ECO:0000256" key="1">
    <source>
        <dbReference type="SAM" id="MobiDB-lite"/>
    </source>
</evidence>
<feature type="region of interest" description="Disordered" evidence="1">
    <location>
        <begin position="143"/>
        <end position="225"/>
    </location>
</feature>
<reference evidence="2 3" key="1">
    <citation type="submission" date="2016-12" db="EMBL/GenBank/DDBJ databases">
        <title>The genomes of Aspergillus section Nigri reveals drivers in fungal speciation.</title>
        <authorList>
            <consortium name="DOE Joint Genome Institute"/>
            <person name="Vesth T.C."/>
            <person name="Nybo J."/>
            <person name="Theobald S."/>
            <person name="Brandl J."/>
            <person name="Frisvad J.C."/>
            <person name="Nielsen K.F."/>
            <person name="Lyhne E.K."/>
            <person name="Kogle M.E."/>
            <person name="Kuo A."/>
            <person name="Riley R."/>
            <person name="Clum A."/>
            <person name="Nolan M."/>
            <person name="Lipzen A."/>
            <person name="Salamov A."/>
            <person name="Henrissat B."/>
            <person name="Wiebenga A."/>
            <person name="De Vries R.P."/>
            <person name="Grigoriev I.V."/>
            <person name="Mortensen U.H."/>
            <person name="Andersen M.R."/>
            <person name="Baker S.E."/>
        </authorList>
    </citation>
    <scope>NUCLEOTIDE SEQUENCE [LARGE SCALE GENOMIC DNA]</scope>
    <source>
        <strain evidence="2 3">CBS 121591</strain>
    </source>
</reference>
<gene>
    <name evidence="2" type="ORF">BO82DRAFT_27684</name>
</gene>
<sequence length="292" mass="31211">MQFSQLNPVFTSLSAVPENRITMNLIPISIIFLLCYEAVGTEISRHVRDAASSVTEHACGIVQSSTEYTQLTISFATNGTEVQSSWSTELTTDCVTFLNSALEPCQGPSVLYCGSLNFVFDQSSSGVTGTTYSVQPLLSSAGDHKTSSSFEHAQAPRSSDATSSTRTWPQAVSSTISAAEGTKPVSVESIQHSLSSEARSTNDAQSLPTTWSEKNSQWSKTTSQSINTETTQVISSNRQVTTRALSTANPSSSSALSTLCVVKESDLSQGICYCLDQTIVEYSSSRCTVLAD</sequence>
<dbReference type="OrthoDB" id="10437143at2759"/>
<dbReference type="RefSeq" id="XP_025485640.1">
    <property type="nucleotide sequence ID" value="XM_025631161.1"/>
</dbReference>
<dbReference type="AlphaFoldDB" id="A0A319BVR1"/>
<dbReference type="Proteomes" id="UP000248340">
    <property type="component" value="Unassembled WGS sequence"/>
</dbReference>
<dbReference type="VEuPathDB" id="FungiDB:BO82DRAFT_27684"/>
<name>A0A319BVR1_9EURO</name>
<evidence type="ECO:0000313" key="2">
    <source>
        <dbReference type="EMBL" id="PYH75440.1"/>
    </source>
</evidence>
<evidence type="ECO:0000313" key="3">
    <source>
        <dbReference type="Proteomes" id="UP000248340"/>
    </source>
</evidence>
<keyword evidence="3" id="KW-1185">Reference proteome</keyword>